<evidence type="ECO:0000313" key="1">
    <source>
        <dbReference type="EMBL" id="ATC64924.1"/>
    </source>
</evidence>
<dbReference type="KEGG" id="vbh:CMV30_13635"/>
<dbReference type="AlphaFoldDB" id="A0A290Q8T6"/>
<dbReference type="EMBL" id="CP023344">
    <property type="protein sequence ID" value="ATC64924.1"/>
    <property type="molecule type" value="Genomic_DNA"/>
</dbReference>
<accession>A0A290Q8T6</accession>
<proteinExistence type="predicted"/>
<dbReference type="Proteomes" id="UP000217265">
    <property type="component" value="Chromosome"/>
</dbReference>
<gene>
    <name evidence="1" type="ORF">CMV30_13635</name>
</gene>
<keyword evidence="2" id="KW-1185">Reference proteome</keyword>
<dbReference type="RefSeq" id="WP_096056555.1">
    <property type="nucleotide sequence ID" value="NZ_CP023344.1"/>
</dbReference>
<sequence length="99" mass="11579">MSLNRCEQQLFDYVQRNPEERHYWEQKVRGLAAAQADAHALSMTLDGELWRYLEERARVVAEFRDHGAPGAKRVSLRNLAEYLLRVWVEPKAAAKKRVN</sequence>
<evidence type="ECO:0000313" key="2">
    <source>
        <dbReference type="Proteomes" id="UP000217265"/>
    </source>
</evidence>
<organism evidence="1 2">
    <name type="scientific">Nibricoccus aquaticus</name>
    <dbReference type="NCBI Taxonomy" id="2576891"/>
    <lineage>
        <taxon>Bacteria</taxon>
        <taxon>Pseudomonadati</taxon>
        <taxon>Verrucomicrobiota</taxon>
        <taxon>Opitutia</taxon>
        <taxon>Opitutales</taxon>
        <taxon>Opitutaceae</taxon>
        <taxon>Nibricoccus</taxon>
    </lineage>
</organism>
<reference evidence="1 2" key="1">
    <citation type="submission" date="2017-09" db="EMBL/GenBank/DDBJ databases">
        <title>Complete genome sequence of Verrucomicrobial strain HZ-65, isolated from freshwater.</title>
        <authorList>
            <person name="Choi A."/>
        </authorList>
    </citation>
    <scope>NUCLEOTIDE SEQUENCE [LARGE SCALE GENOMIC DNA]</scope>
    <source>
        <strain evidence="1 2">HZ-65</strain>
    </source>
</reference>
<protein>
    <submittedName>
        <fullName evidence="1">Uncharacterized protein</fullName>
    </submittedName>
</protein>
<name>A0A290Q8T6_9BACT</name>
<dbReference type="OrthoDB" id="196884at2"/>